<organism evidence="2 3">
    <name type="scientific">Brevundimonas subvibrioides</name>
    <dbReference type="NCBI Taxonomy" id="74313"/>
    <lineage>
        <taxon>Bacteria</taxon>
        <taxon>Pseudomonadati</taxon>
        <taxon>Pseudomonadota</taxon>
        <taxon>Alphaproteobacteria</taxon>
        <taxon>Caulobacterales</taxon>
        <taxon>Caulobacteraceae</taxon>
        <taxon>Brevundimonas</taxon>
    </lineage>
</organism>
<dbReference type="Pfam" id="PF03413">
    <property type="entry name" value="PepSY"/>
    <property type="match status" value="1"/>
</dbReference>
<dbReference type="Proteomes" id="UP000216147">
    <property type="component" value="Unassembled WGS sequence"/>
</dbReference>
<evidence type="ECO:0000259" key="1">
    <source>
        <dbReference type="Pfam" id="PF03413"/>
    </source>
</evidence>
<sequence>MCHTILLYSMFHRKGRGRRHDDSFAVSVPLEGLTVPRGCAKVGSPRVSPCPIGAQWRKTMKRKTIVIGLSAATLASALAIGGVALANGPSPEREEADDAQEIATVMGARVSLAQAVAIAERQNGGKALEAAFDDESGSRWEVELARDGQVSTYLVDMTTGALSAAPAESDIDEGSEDED</sequence>
<comment type="caution">
    <text evidence="2">The sequence shown here is derived from an EMBL/GenBank/DDBJ whole genome shotgun (WGS) entry which is preliminary data.</text>
</comment>
<dbReference type="Gene3D" id="3.10.450.40">
    <property type="match status" value="1"/>
</dbReference>
<evidence type="ECO:0000313" key="2">
    <source>
        <dbReference type="EMBL" id="OYX58075.1"/>
    </source>
</evidence>
<evidence type="ECO:0000313" key="3">
    <source>
        <dbReference type="Proteomes" id="UP000216147"/>
    </source>
</evidence>
<dbReference type="AlphaFoldDB" id="A0A258HM23"/>
<feature type="domain" description="PepSY" evidence="1">
    <location>
        <begin position="110"/>
        <end position="161"/>
    </location>
</feature>
<dbReference type="InterPro" id="IPR025711">
    <property type="entry name" value="PepSY"/>
</dbReference>
<dbReference type="EMBL" id="NCEQ01000003">
    <property type="protein sequence ID" value="OYX58075.1"/>
    <property type="molecule type" value="Genomic_DNA"/>
</dbReference>
<accession>A0A258HM23</accession>
<protein>
    <recommendedName>
        <fullName evidence="1">PepSY domain-containing protein</fullName>
    </recommendedName>
</protein>
<name>A0A258HM23_9CAUL</name>
<proteinExistence type="predicted"/>
<reference evidence="2 3" key="1">
    <citation type="submission" date="2017-03" db="EMBL/GenBank/DDBJ databases">
        <title>Lifting the veil on microbial sulfur biogeochemistry in mining wastewaters.</title>
        <authorList>
            <person name="Kantor R.S."/>
            <person name="Colenbrander Nelson T."/>
            <person name="Marshall S."/>
            <person name="Bennett D."/>
            <person name="Apte S."/>
            <person name="Camacho D."/>
            <person name="Thomas B.C."/>
            <person name="Warren L.A."/>
            <person name="Banfield J.F."/>
        </authorList>
    </citation>
    <scope>NUCLEOTIDE SEQUENCE [LARGE SCALE GENOMIC DNA]</scope>
    <source>
        <strain evidence="2">32-68-21</strain>
    </source>
</reference>
<gene>
    <name evidence="2" type="ORF">B7Y86_03435</name>
</gene>